<dbReference type="HOGENOM" id="CLU_003690_2_1_1"/>
<dbReference type="InterPro" id="IPR050883">
    <property type="entry name" value="PNGase"/>
</dbReference>
<dbReference type="InterPro" id="IPR012939">
    <property type="entry name" value="Glyco_hydro_92"/>
</dbReference>
<dbReference type="GO" id="GO:0030246">
    <property type="term" value="F:carbohydrate binding"/>
    <property type="evidence" value="ECO:0007669"/>
    <property type="project" value="InterPro"/>
</dbReference>
<dbReference type="STRING" id="745531.A0A0C3PJ25"/>
<dbReference type="PANTHER" id="PTHR12143:SF43">
    <property type="entry name" value="PUTATIVE-RELATED"/>
    <property type="match status" value="1"/>
</dbReference>
<evidence type="ECO:0000313" key="4">
    <source>
        <dbReference type="EMBL" id="KIP06078.1"/>
    </source>
</evidence>
<dbReference type="EMBL" id="KN840526">
    <property type="protein sequence ID" value="KIP06078.1"/>
    <property type="molecule type" value="Genomic_DNA"/>
</dbReference>
<feature type="domain" description="Glycosyl hydrolase family 92 N-terminal" evidence="3">
    <location>
        <begin position="38"/>
        <end position="291"/>
    </location>
</feature>
<dbReference type="GO" id="GO:0005975">
    <property type="term" value="P:carbohydrate metabolic process"/>
    <property type="evidence" value="ECO:0007669"/>
    <property type="project" value="InterPro"/>
</dbReference>
<proteinExistence type="predicted"/>
<organism evidence="4 5">
    <name type="scientific">Phlebiopsis gigantea (strain 11061_1 CR5-6)</name>
    <name type="common">White-rot fungus</name>
    <name type="synonym">Peniophora gigantea</name>
    <dbReference type="NCBI Taxonomy" id="745531"/>
    <lineage>
        <taxon>Eukaryota</taxon>
        <taxon>Fungi</taxon>
        <taxon>Dikarya</taxon>
        <taxon>Basidiomycota</taxon>
        <taxon>Agaricomycotina</taxon>
        <taxon>Agaricomycetes</taxon>
        <taxon>Polyporales</taxon>
        <taxon>Phanerochaetaceae</taxon>
        <taxon>Phlebiopsis</taxon>
    </lineage>
</organism>
<dbReference type="InterPro" id="IPR005887">
    <property type="entry name" value="GH92_a_mannosidase_put"/>
</dbReference>
<evidence type="ECO:0000256" key="1">
    <source>
        <dbReference type="SAM" id="SignalP"/>
    </source>
</evidence>
<dbReference type="OrthoDB" id="449263at2759"/>
<sequence length="776" mass="84154">MWTVRLIYFLVVLGVGNARARKSPPAAFLNPPSEAVDYVDPLIGNGGDSPNGSGGMIPSTAPPFGMTRWVAQTRQNYVSVTPYNYTDTKIHGFQGTHQPAIWMGESGQAVIIPGIGDVKVKFEDRGLRFSHDDEVITPSYYSVNLDTEDSRQILVEKSATSRVGHLRITFPTSAATDPWIALEASRASVMGSADPTNVTYPHGTISISPSTQEICGSNAERQDFIIGPNPAPSFAGYFCARFSAPLVGWGTASNADGTLSPNVTSAGGRQLSGYARFAQGTTQVDVRVGVSFISVDQARRNIEAEVPDGQTLEETARATRAAWAEKLDLVQAEGGDDETKTVFYTGIFHTLQYPYEQSEDGHYYSGYDDQVHEGESYTGYSIWDTYRAEWAWLIFLAPERINGMIQSMLNDYTEGGWLPMWKNIVETNIMVATHADSLIAEAVLKGFDGFDVDLAWEAVHKDATVPPENDWTTLYYDREENVGYEVRAGLSSVYETKGWVANDVHSESASRTLDYSYDDFAVSVLASQLGRPNSTFFHNRALASPFTIFNAGTGFMEARNASGAWAGPDEGWTEGDMWAYTFDVVHDVPGLVAAKGGNASFVAFLDEHFDGGHNDHTNEPSHHIPYLYSLAGAASKTQSRVREIAQSNYNSSVNGLSGNEDCGQMSAWYIFSALGFYPVNPVSGTYVVGSPFFDKITFSLPGAAAPLQIVATGASTGKPYVCSLTVNGEPRTTPIITHADIRAGGELLFGMAAELCTWASSTLDTVSSTPGLVLQS</sequence>
<dbReference type="Gene3D" id="2.70.98.10">
    <property type="match status" value="1"/>
</dbReference>
<feature type="chain" id="PRO_5002176892" evidence="1">
    <location>
        <begin position="21"/>
        <end position="776"/>
    </location>
</feature>
<dbReference type="InterPro" id="IPR008928">
    <property type="entry name" value="6-hairpin_glycosidase_sf"/>
</dbReference>
<dbReference type="Proteomes" id="UP000053257">
    <property type="component" value="Unassembled WGS sequence"/>
</dbReference>
<dbReference type="AlphaFoldDB" id="A0A0C3PJ25"/>
<keyword evidence="5" id="KW-1185">Reference proteome</keyword>
<feature type="signal peptide" evidence="1">
    <location>
        <begin position="1"/>
        <end position="20"/>
    </location>
</feature>
<dbReference type="FunFam" id="1.20.1050.60:FF:000001">
    <property type="entry name" value="Putative alpha-1,2-mannosidase"/>
    <property type="match status" value="1"/>
</dbReference>
<dbReference type="Pfam" id="PF17678">
    <property type="entry name" value="Glyco_hydro_92N"/>
    <property type="match status" value="1"/>
</dbReference>
<protein>
    <submittedName>
        <fullName evidence="4">Glycoside hydrolase family 92 protein</fullName>
    </submittedName>
</protein>
<evidence type="ECO:0000313" key="5">
    <source>
        <dbReference type="Proteomes" id="UP000053257"/>
    </source>
</evidence>
<dbReference type="Gene3D" id="1.20.1050.60">
    <property type="entry name" value="alpha-1,2-mannosidase"/>
    <property type="match status" value="1"/>
</dbReference>
<evidence type="ECO:0000259" key="2">
    <source>
        <dbReference type="Pfam" id="PF07971"/>
    </source>
</evidence>
<dbReference type="Pfam" id="PF07971">
    <property type="entry name" value="Glyco_hydro_92"/>
    <property type="match status" value="1"/>
</dbReference>
<dbReference type="GO" id="GO:0000224">
    <property type="term" value="F:peptide-N4-(N-acetyl-beta-glucosaminyl)asparagine amidase activity"/>
    <property type="evidence" value="ECO:0007669"/>
    <property type="project" value="TreeGrafter"/>
</dbReference>
<accession>A0A0C3PJ25</accession>
<dbReference type="GO" id="GO:0005634">
    <property type="term" value="C:nucleus"/>
    <property type="evidence" value="ECO:0007669"/>
    <property type="project" value="TreeGrafter"/>
</dbReference>
<feature type="domain" description="Glycosyl hydrolase family 92" evidence="2">
    <location>
        <begin position="297"/>
        <end position="752"/>
    </location>
</feature>
<dbReference type="Gene3D" id="3.30.2080.10">
    <property type="entry name" value="GH92 mannosidase domain"/>
    <property type="match status" value="1"/>
</dbReference>
<dbReference type="SUPFAM" id="SSF48208">
    <property type="entry name" value="Six-hairpin glycosidases"/>
    <property type="match status" value="1"/>
</dbReference>
<gene>
    <name evidence="4" type="ORF">PHLGIDRAFT_107404</name>
</gene>
<evidence type="ECO:0000259" key="3">
    <source>
        <dbReference type="Pfam" id="PF17678"/>
    </source>
</evidence>
<dbReference type="GO" id="GO:0005829">
    <property type="term" value="C:cytosol"/>
    <property type="evidence" value="ECO:0007669"/>
    <property type="project" value="TreeGrafter"/>
</dbReference>
<dbReference type="GO" id="GO:0006516">
    <property type="term" value="P:glycoprotein catabolic process"/>
    <property type="evidence" value="ECO:0007669"/>
    <property type="project" value="TreeGrafter"/>
</dbReference>
<dbReference type="Gene3D" id="1.20.1610.10">
    <property type="entry name" value="alpha-1,2-mannosidases domains"/>
    <property type="match status" value="1"/>
</dbReference>
<dbReference type="InterPro" id="IPR041371">
    <property type="entry name" value="GH92_N"/>
</dbReference>
<dbReference type="NCBIfam" id="TIGR01180">
    <property type="entry name" value="aman2_put"/>
    <property type="match status" value="1"/>
</dbReference>
<dbReference type="InterPro" id="IPR014718">
    <property type="entry name" value="GH-type_carb-bd"/>
</dbReference>
<keyword evidence="4" id="KW-0378">Hydrolase</keyword>
<dbReference type="FunFam" id="3.30.2080.10:FF:000001">
    <property type="entry name" value="Alpha-1,2-mannosidase subfamily"/>
    <property type="match status" value="1"/>
</dbReference>
<reference evidence="4 5" key="1">
    <citation type="journal article" date="2014" name="PLoS Genet.">
        <title>Analysis of the Phlebiopsis gigantea genome, transcriptome and secretome provides insight into its pioneer colonization strategies of wood.</title>
        <authorList>
            <person name="Hori C."/>
            <person name="Ishida T."/>
            <person name="Igarashi K."/>
            <person name="Samejima M."/>
            <person name="Suzuki H."/>
            <person name="Master E."/>
            <person name="Ferreira P."/>
            <person name="Ruiz-Duenas F.J."/>
            <person name="Held B."/>
            <person name="Canessa P."/>
            <person name="Larrondo L.F."/>
            <person name="Schmoll M."/>
            <person name="Druzhinina I.S."/>
            <person name="Kubicek C.P."/>
            <person name="Gaskell J.A."/>
            <person name="Kersten P."/>
            <person name="St John F."/>
            <person name="Glasner J."/>
            <person name="Sabat G."/>
            <person name="Splinter BonDurant S."/>
            <person name="Syed K."/>
            <person name="Yadav J."/>
            <person name="Mgbeahuruike A.C."/>
            <person name="Kovalchuk A."/>
            <person name="Asiegbu F.O."/>
            <person name="Lackner G."/>
            <person name="Hoffmeister D."/>
            <person name="Rencoret J."/>
            <person name="Gutierrez A."/>
            <person name="Sun H."/>
            <person name="Lindquist E."/>
            <person name="Barry K."/>
            <person name="Riley R."/>
            <person name="Grigoriev I.V."/>
            <person name="Henrissat B."/>
            <person name="Kues U."/>
            <person name="Berka R.M."/>
            <person name="Martinez A.T."/>
            <person name="Covert S.F."/>
            <person name="Blanchette R.A."/>
            <person name="Cullen D."/>
        </authorList>
    </citation>
    <scope>NUCLEOTIDE SEQUENCE [LARGE SCALE GENOMIC DNA]</scope>
    <source>
        <strain evidence="4 5">11061_1 CR5-6</strain>
    </source>
</reference>
<name>A0A0C3PJ25_PHLG1</name>
<keyword evidence="1" id="KW-0732">Signal</keyword>
<dbReference type="PANTHER" id="PTHR12143">
    <property type="entry name" value="PEPTIDE N-GLYCANASE PNGASE -RELATED"/>
    <property type="match status" value="1"/>
</dbReference>